<feature type="region of interest" description="Disordered" evidence="1">
    <location>
        <begin position="1"/>
        <end position="34"/>
    </location>
</feature>
<keyword evidence="4" id="KW-1185">Reference proteome</keyword>
<keyword evidence="2" id="KW-0812">Transmembrane</keyword>
<evidence type="ECO:0000256" key="1">
    <source>
        <dbReference type="SAM" id="MobiDB-lite"/>
    </source>
</evidence>
<feature type="transmembrane region" description="Helical" evidence="2">
    <location>
        <begin position="66"/>
        <end position="85"/>
    </location>
</feature>
<dbReference type="EMBL" id="KQ245823">
    <property type="protein sequence ID" value="KNC73287.1"/>
    <property type="molecule type" value="Genomic_DNA"/>
</dbReference>
<reference evidence="3 4" key="1">
    <citation type="submission" date="2011-02" db="EMBL/GenBank/DDBJ databases">
        <title>The Genome Sequence of Sphaeroforma arctica JP610.</title>
        <authorList>
            <consortium name="The Broad Institute Genome Sequencing Platform"/>
            <person name="Russ C."/>
            <person name="Cuomo C."/>
            <person name="Young S.K."/>
            <person name="Zeng Q."/>
            <person name="Gargeya S."/>
            <person name="Alvarado L."/>
            <person name="Berlin A."/>
            <person name="Chapman S.B."/>
            <person name="Chen Z."/>
            <person name="Freedman E."/>
            <person name="Gellesch M."/>
            <person name="Goldberg J."/>
            <person name="Griggs A."/>
            <person name="Gujja S."/>
            <person name="Heilman E."/>
            <person name="Heiman D."/>
            <person name="Howarth C."/>
            <person name="Mehta T."/>
            <person name="Neiman D."/>
            <person name="Pearson M."/>
            <person name="Roberts A."/>
            <person name="Saif S."/>
            <person name="Shea T."/>
            <person name="Shenoy N."/>
            <person name="Sisk P."/>
            <person name="Stolte C."/>
            <person name="Sykes S."/>
            <person name="White J."/>
            <person name="Yandava C."/>
            <person name="Burger G."/>
            <person name="Gray M.W."/>
            <person name="Holland P.W.H."/>
            <person name="King N."/>
            <person name="Lang F.B.F."/>
            <person name="Roger A.J."/>
            <person name="Ruiz-Trillo I."/>
            <person name="Haas B."/>
            <person name="Nusbaum C."/>
            <person name="Birren B."/>
        </authorList>
    </citation>
    <scope>NUCLEOTIDE SEQUENCE [LARGE SCALE GENOMIC DNA]</scope>
    <source>
        <strain evidence="3 4">JP610</strain>
    </source>
</reference>
<accession>A0A0L0F983</accession>
<dbReference type="PANTHER" id="PTHR32251:SF17">
    <property type="entry name" value="STEROID 5-ALPHA REDUCTASE C-TERMINAL DOMAIN-CONTAINING PROTEIN"/>
    <property type="match status" value="1"/>
</dbReference>
<evidence type="ECO:0000313" key="4">
    <source>
        <dbReference type="Proteomes" id="UP000054560"/>
    </source>
</evidence>
<dbReference type="Proteomes" id="UP000054560">
    <property type="component" value="Unassembled WGS sequence"/>
</dbReference>
<dbReference type="AlphaFoldDB" id="A0A0L0F983"/>
<feature type="non-terminal residue" evidence="3">
    <location>
        <position position="1"/>
    </location>
</feature>
<dbReference type="PANTHER" id="PTHR32251">
    <property type="entry name" value="3-OXO-5-ALPHA-STEROID 4-DEHYDROGENASE"/>
    <property type="match status" value="1"/>
</dbReference>
<keyword evidence="2" id="KW-0472">Membrane</keyword>
<sequence length="130" mass="14032">TSSRLATAETDAMLDNGGSSNGTDAGEHTSIAPGPQFRAKDIPFVLVSVLTFATAYALVPLAEIPLTVLIVSFGIQWAMFIPAVIYQTEKYYDLTGSLTYLSLTLYTFAAGNHDMRSVLATICVCIWCTR</sequence>
<keyword evidence="2" id="KW-1133">Transmembrane helix</keyword>
<name>A0A0L0F983_9EUKA</name>
<dbReference type="GO" id="GO:0016020">
    <property type="term" value="C:membrane"/>
    <property type="evidence" value="ECO:0007669"/>
    <property type="project" value="TreeGrafter"/>
</dbReference>
<evidence type="ECO:0000256" key="2">
    <source>
        <dbReference type="SAM" id="Phobius"/>
    </source>
</evidence>
<organism evidence="3 4">
    <name type="scientific">Sphaeroforma arctica JP610</name>
    <dbReference type="NCBI Taxonomy" id="667725"/>
    <lineage>
        <taxon>Eukaryota</taxon>
        <taxon>Ichthyosporea</taxon>
        <taxon>Ichthyophonida</taxon>
        <taxon>Sphaeroforma</taxon>
    </lineage>
</organism>
<dbReference type="RefSeq" id="XP_014147189.1">
    <property type="nucleotide sequence ID" value="XM_014291714.1"/>
</dbReference>
<protein>
    <submittedName>
        <fullName evidence="3">Uncharacterized protein</fullName>
    </submittedName>
</protein>
<dbReference type="InterPro" id="IPR010721">
    <property type="entry name" value="UstE-like"/>
</dbReference>
<gene>
    <name evidence="3" type="ORF">SARC_14154</name>
</gene>
<evidence type="ECO:0000313" key="3">
    <source>
        <dbReference type="EMBL" id="KNC73287.1"/>
    </source>
</evidence>
<dbReference type="GeneID" id="25914658"/>
<proteinExistence type="predicted"/>
<feature type="transmembrane region" description="Helical" evidence="2">
    <location>
        <begin position="42"/>
        <end position="59"/>
    </location>
</feature>